<dbReference type="RefSeq" id="WP_015692750.1">
    <property type="nucleotide sequence ID" value="NC_016940.1"/>
</dbReference>
<sequence>MQILLKTKVEQAPKAVMAAFDRELFIQLKPPGVGLKLLRFDGSETGDRVEMQLNFGLFKQNWRGRITDHGEERGGYYFVDEAEGEELPFFLKKWRHKHWVLPADSGSWIVDEIDYEAPSGLNLLLYPSLWLQFAYRKPIYRKYFRLAGPERQ</sequence>
<dbReference type="SUPFAM" id="SSF55961">
    <property type="entry name" value="Bet v1-like"/>
    <property type="match status" value="1"/>
</dbReference>
<gene>
    <name evidence="1" type="ordered locus">SGRA_2408</name>
</gene>
<reference evidence="1 2" key="1">
    <citation type="journal article" date="2012" name="Stand. Genomic Sci.">
        <title>Complete genome sequencing and analysis of Saprospira grandis str. Lewin, a predatory marine bacterium.</title>
        <authorList>
            <person name="Saw J.H."/>
            <person name="Yuryev A."/>
            <person name="Kanbe M."/>
            <person name="Hou S."/>
            <person name="Young A.G."/>
            <person name="Aizawa S."/>
            <person name="Alam M."/>
        </authorList>
    </citation>
    <scope>NUCLEOTIDE SEQUENCE [LARGE SCALE GENOMIC DNA]</scope>
    <source>
        <strain evidence="1 2">Lewin</strain>
    </source>
</reference>
<dbReference type="Gene3D" id="3.30.530.20">
    <property type="match status" value="1"/>
</dbReference>
<evidence type="ECO:0000313" key="1">
    <source>
        <dbReference type="EMBL" id="AFC25136.1"/>
    </source>
</evidence>
<name>H6L4W1_SAPGL</name>
<dbReference type="HOGENOM" id="CLU_112936_1_2_10"/>
<dbReference type="STRING" id="984262.SGRA_2408"/>
<keyword evidence="2" id="KW-1185">Reference proteome</keyword>
<dbReference type="AlphaFoldDB" id="H6L4W1"/>
<proteinExistence type="predicted"/>
<dbReference type="Proteomes" id="UP000007519">
    <property type="component" value="Chromosome"/>
</dbReference>
<dbReference type="InterPro" id="IPR023393">
    <property type="entry name" value="START-like_dom_sf"/>
</dbReference>
<dbReference type="eggNOG" id="COG4276">
    <property type="taxonomic scope" value="Bacteria"/>
</dbReference>
<dbReference type="KEGG" id="sgn:SGRA_2408"/>
<organism evidence="1 2">
    <name type="scientific">Saprospira grandis (strain Lewin)</name>
    <dbReference type="NCBI Taxonomy" id="984262"/>
    <lineage>
        <taxon>Bacteria</taxon>
        <taxon>Pseudomonadati</taxon>
        <taxon>Bacteroidota</taxon>
        <taxon>Saprospiria</taxon>
        <taxon>Saprospirales</taxon>
        <taxon>Saprospiraceae</taxon>
        <taxon>Saprospira</taxon>
    </lineage>
</organism>
<evidence type="ECO:0000313" key="2">
    <source>
        <dbReference type="Proteomes" id="UP000007519"/>
    </source>
</evidence>
<protein>
    <submittedName>
        <fullName evidence="1">Cyclase/dehydrase</fullName>
    </submittedName>
</protein>
<accession>H6L4W1</accession>
<dbReference type="OrthoDB" id="838246at2"/>
<dbReference type="EMBL" id="CP002831">
    <property type="protein sequence ID" value="AFC25136.1"/>
    <property type="molecule type" value="Genomic_DNA"/>
</dbReference>